<protein>
    <recommendedName>
        <fullName evidence="3">CCHC-type domain-containing protein</fullName>
    </recommendedName>
</protein>
<feature type="compositionally biased region" description="Basic and acidic residues" evidence="2">
    <location>
        <begin position="234"/>
        <end position="246"/>
    </location>
</feature>
<evidence type="ECO:0000256" key="2">
    <source>
        <dbReference type="SAM" id="MobiDB-lite"/>
    </source>
</evidence>
<keyword evidence="1" id="KW-0863">Zinc-finger</keyword>
<dbReference type="InterPro" id="IPR001878">
    <property type="entry name" value="Znf_CCHC"/>
</dbReference>
<dbReference type="SUPFAM" id="SSF47353">
    <property type="entry name" value="Retrovirus capsid dimerization domain-like"/>
    <property type="match status" value="1"/>
</dbReference>
<dbReference type="PANTHER" id="PTHR46888">
    <property type="entry name" value="ZINC KNUCKLE DOMAINCONTAINING PROTEIN-RELATED"/>
    <property type="match status" value="1"/>
</dbReference>
<organism evidence="4 5">
    <name type="scientific">Holothuria leucospilota</name>
    <name type="common">Black long sea cucumber</name>
    <name type="synonym">Mertensiothuria leucospilota</name>
    <dbReference type="NCBI Taxonomy" id="206669"/>
    <lineage>
        <taxon>Eukaryota</taxon>
        <taxon>Metazoa</taxon>
        <taxon>Echinodermata</taxon>
        <taxon>Eleutherozoa</taxon>
        <taxon>Echinozoa</taxon>
        <taxon>Holothuroidea</taxon>
        <taxon>Aspidochirotacea</taxon>
        <taxon>Aspidochirotida</taxon>
        <taxon>Holothuriidae</taxon>
        <taxon>Holothuria</taxon>
    </lineage>
</organism>
<feature type="compositionally biased region" description="Basic and acidic residues" evidence="2">
    <location>
        <begin position="321"/>
        <end position="336"/>
    </location>
</feature>
<dbReference type="PANTHER" id="PTHR46888:SF1">
    <property type="entry name" value="RIBONUCLEASE H"/>
    <property type="match status" value="1"/>
</dbReference>
<dbReference type="AlphaFoldDB" id="A0A9Q1H8M2"/>
<dbReference type="PROSITE" id="PS50158">
    <property type="entry name" value="ZF_CCHC"/>
    <property type="match status" value="1"/>
</dbReference>
<proteinExistence type="predicted"/>
<dbReference type="Gene3D" id="1.10.4020.10">
    <property type="entry name" value="DNA breaking-rejoining enzymes"/>
    <property type="match status" value="1"/>
</dbReference>
<feature type="compositionally biased region" description="Basic and acidic residues" evidence="2">
    <location>
        <begin position="23"/>
        <end position="39"/>
    </location>
</feature>
<name>A0A9Q1H8M2_HOLLE</name>
<feature type="compositionally biased region" description="Polar residues" evidence="2">
    <location>
        <begin position="251"/>
        <end position="262"/>
    </location>
</feature>
<feature type="region of interest" description="Disordered" evidence="2">
    <location>
        <begin position="234"/>
        <end position="270"/>
    </location>
</feature>
<feature type="domain" description="CCHC-type" evidence="3">
    <location>
        <begin position="273"/>
        <end position="288"/>
    </location>
</feature>
<dbReference type="Proteomes" id="UP001152320">
    <property type="component" value="Chromosome 6"/>
</dbReference>
<dbReference type="InterPro" id="IPR003309">
    <property type="entry name" value="SCAN_dom"/>
</dbReference>
<evidence type="ECO:0000256" key="1">
    <source>
        <dbReference type="PROSITE-ProRule" id="PRU00047"/>
    </source>
</evidence>
<reference evidence="4" key="1">
    <citation type="submission" date="2021-10" db="EMBL/GenBank/DDBJ databases">
        <title>Tropical sea cucumber genome reveals ecological adaptation and Cuvierian tubules defense mechanism.</title>
        <authorList>
            <person name="Chen T."/>
        </authorList>
    </citation>
    <scope>NUCLEOTIDE SEQUENCE</scope>
    <source>
        <strain evidence="4">Nanhai2018</strain>
        <tissue evidence="4">Muscle</tissue>
    </source>
</reference>
<dbReference type="InterPro" id="IPR036875">
    <property type="entry name" value="Znf_CCHC_sf"/>
</dbReference>
<keyword evidence="1" id="KW-0862">Zinc</keyword>
<dbReference type="Gene3D" id="4.10.60.10">
    <property type="entry name" value="Zinc finger, CCHC-type"/>
    <property type="match status" value="1"/>
</dbReference>
<keyword evidence="5" id="KW-1185">Reference proteome</keyword>
<dbReference type="InterPro" id="IPR038269">
    <property type="entry name" value="SCAN_sf"/>
</dbReference>
<comment type="caution">
    <text evidence="4">The sequence shown here is derived from an EMBL/GenBank/DDBJ whole genome shotgun (WGS) entry which is preliminary data.</text>
</comment>
<evidence type="ECO:0000313" key="4">
    <source>
        <dbReference type="EMBL" id="KAJ8039837.1"/>
    </source>
</evidence>
<evidence type="ECO:0000259" key="3">
    <source>
        <dbReference type="PROSITE" id="PS50158"/>
    </source>
</evidence>
<feature type="region of interest" description="Disordered" evidence="2">
    <location>
        <begin position="23"/>
        <end position="60"/>
    </location>
</feature>
<keyword evidence="1" id="KW-0479">Metal-binding</keyword>
<dbReference type="SUPFAM" id="SSF57756">
    <property type="entry name" value="Retrovirus zinc finger-like domains"/>
    <property type="match status" value="1"/>
</dbReference>
<accession>A0A9Q1H8M2</accession>
<dbReference type="Pfam" id="PF02023">
    <property type="entry name" value="SCAN"/>
    <property type="match status" value="1"/>
</dbReference>
<dbReference type="SMART" id="SM00343">
    <property type="entry name" value="ZnF_C2HC"/>
    <property type="match status" value="1"/>
</dbReference>
<dbReference type="GO" id="GO:0003676">
    <property type="term" value="F:nucleic acid binding"/>
    <property type="evidence" value="ECO:0007669"/>
    <property type="project" value="InterPro"/>
</dbReference>
<evidence type="ECO:0000313" key="5">
    <source>
        <dbReference type="Proteomes" id="UP001152320"/>
    </source>
</evidence>
<feature type="region of interest" description="Disordered" evidence="2">
    <location>
        <begin position="300"/>
        <end position="336"/>
    </location>
</feature>
<dbReference type="EMBL" id="JAIZAY010000006">
    <property type="protein sequence ID" value="KAJ8039837.1"/>
    <property type="molecule type" value="Genomic_DNA"/>
</dbReference>
<feature type="compositionally biased region" description="Polar residues" evidence="2">
    <location>
        <begin position="308"/>
        <end position="320"/>
    </location>
</feature>
<dbReference type="Pfam" id="PF00098">
    <property type="entry name" value="zf-CCHC"/>
    <property type="match status" value="1"/>
</dbReference>
<dbReference type="GO" id="GO:0008270">
    <property type="term" value="F:zinc ion binding"/>
    <property type="evidence" value="ECO:0007669"/>
    <property type="project" value="UniProtKB-KW"/>
</dbReference>
<gene>
    <name evidence="4" type="ORF">HOLleu_13965</name>
</gene>
<sequence>MVELQETQRQMYEIQVKAHEAQRKAAESQLKVEEARRESSMGGRLSSGDGFTQAKSPKLPTFNQDREDIDAYIHRFERYATSKNWDKETEWAINLGALLQGKALFEYSALSTEDSLKYDVVKAAVLKAYGLTDDGFRKKFRAVRPTKEETGTRFSTRLKNLLQRWLELSRVKDYDGLFDLILREQFLNCCSQEHATFLRERKPADIKQMAKYTDQYVEAHGGWYQDGVKTKAIRQESTKGQEKVEAEAAYSPSTRTQRSSQEGDAGQKGRRSCFICGKKDHFAKDCRQRQTHALLTEVVNGTHKAELPQSSPLATEQQPKTMERPVSLEETKFASG</sequence>
<dbReference type="OrthoDB" id="10051775at2759"/>